<dbReference type="EnsemblPlants" id="Pp3c5_23300V3.2">
    <property type="protein sequence ID" value="Pp3c5_23300V3.2"/>
    <property type="gene ID" value="Pp3c5_23300"/>
</dbReference>
<dbReference type="Gramene" id="Pp3c5_23300V3.2">
    <property type="protein sequence ID" value="Pp3c5_23300V3.2"/>
    <property type="gene ID" value="Pp3c5_23300"/>
</dbReference>
<dbReference type="SUPFAM" id="SSF50129">
    <property type="entry name" value="GroES-like"/>
    <property type="match status" value="1"/>
</dbReference>
<dbReference type="InterPro" id="IPR013154">
    <property type="entry name" value="ADH-like_N"/>
</dbReference>
<evidence type="ECO:0000313" key="4">
    <source>
        <dbReference type="EMBL" id="PNR54386.1"/>
    </source>
</evidence>
<dbReference type="InterPro" id="IPR013149">
    <property type="entry name" value="ADH-like_C"/>
</dbReference>
<feature type="domain" description="Enoyl reductase (ER)" evidence="3">
    <location>
        <begin position="17"/>
        <end position="333"/>
    </location>
</feature>
<dbReference type="EnsemblPlants" id="Pp3c5_23300V3.3">
    <property type="protein sequence ID" value="Pp3c5_23300V3.3"/>
    <property type="gene ID" value="Pp3c5_23300"/>
</dbReference>
<dbReference type="RefSeq" id="XP_073390282.1">
    <property type="nucleotide sequence ID" value="XM_073534181.1"/>
</dbReference>
<keyword evidence="2" id="KW-0560">Oxidoreductase</keyword>
<reference evidence="4 6" key="2">
    <citation type="journal article" date="2018" name="Plant J.">
        <title>The Physcomitrella patens chromosome-scale assembly reveals moss genome structure and evolution.</title>
        <authorList>
            <person name="Lang D."/>
            <person name="Ullrich K.K."/>
            <person name="Murat F."/>
            <person name="Fuchs J."/>
            <person name="Jenkins J."/>
            <person name="Haas F.B."/>
            <person name="Piednoel M."/>
            <person name="Gundlach H."/>
            <person name="Van Bel M."/>
            <person name="Meyberg R."/>
            <person name="Vives C."/>
            <person name="Morata J."/>
            <person name="Symeonidi A."/>
            <person name="Hiss M."/>
            <person name="Muchero W."/>
            <person name="Kamisugi Y."/>
            <person name="Saleh O."/>
            <person name="Blanc G."/>
            <person name="Decker E.L."/>
            <person name="van Gessel N."/>
            <person name="Grimwood J."/>
            <person name="Hayes R.D."/>
            <person name="Graham S.W."/>
            <person name="Gunter L.E."/>
            <person name="McDaniel S.F."/>
            <person name="Hoernstein S.N.W."/>
            <person name="Larsson A."/>
            <person name="Li F.W."/>
            <person name="Perroud P.F."/>
            <person name="Phillips J."/>
            <person name="Ranjan P."/>
            <person name="Rokshar D.S."/>
            <person name="Rothfels C.J."/>
            <person name="Schneider L."/>
            <person name="Shu S."/>
            <person name="Stevenson D.W."/>
            <person name="Thummler F."/>
            <person name="Tillich M."/>
            <person name="Villarreal Aguilar J.C."/>
            <person name="Widiez T."/>
            <person name="Wong G.K."/>
            <person name="Wymore A."/>
            <person name="Zhang Y."/>
            <person name="Zimmer A.D."/>
            <person name="Quatrano R.S."/>
            <person name="Mayer K.F.X."/>
            <person name="Goodstein D."/>
            <person name="Casacuberta J.M."/>
            <person name="Vandepoele K."/>
            <person name="Reski R."/>
            <person name="Cuming A.C."/>
            <person name="Tuskan G.A."/>
            <person name="Maumus F."/>
            <person name="Salse J."/>
            <person name="Schmutz J."/>
            <person name="Rensing S.A."/>
        </authorList>
    </citation>
    <scope>NUCLEOTIDE SEQUENCE [LARGE SCALE GENOMIC DNA]</scope>
    <source>
        <strain evidence="5 6">cv. Gransden 2004</strain>
    </source>
</reference>
<dbReference type="Proteomes" id="UP000006727">
    <property type="component" value="Chromosome 5"/>
</dbReference>
<evidence type="ECO:0000313" key="5">
    <source>
        <dbReference type="EnsemblPlants" id="Pp3c5_23300V3.1"/>
    </source>
</evidence>
<dbReference type="Gramene" id="Pp3c5_23300V3.3">
    <property type="protein sequence ID" value="Pp3c5_23300V3.3"/>
    <property type="gene ID" value="Pp3c5_23300"/>
</dbReference>
<dbReference type="SUPFAM" id="SSF51735">
    <property type="entry name" value="NAD(P)-binding Rossmann-fold domains"/>
    <property type="match status" value="1"/>
</dbReference>
<dbReference type="GeneID" id="112282403"/>
<dbReference type="AlphaFoldDB" id="A0A2K1KKT5"/>
<evidence type="ECO:0000256" key="2">
    <source>
        <dbReference type="ARBA" id="ARBA00023002"/>
    </source>
</evidence>
<sequence>MSNRAVVQTGFPGEDEGSLELVQRPIPRASPGTVVIRLTTRSVNPNDLTNIRDNKLKSFQDEHHPVIGSEGCGRIFEVGKGVTKFKIDQRVVPVLYWKYYLGKGEGAWQDYIEVAEEDVVAVPSTVSDESAAQYLINPWTAYGLVTEIDVPEGGYLLQTAAASTIGRQIIQLCKFWKIKTINVVRRDDCISELKEIGADEVINSSVEDVVKRVKQITNGAGVYAAADAVGGVLTKDVAASVQDGGKVFVYGTLGGWDITVSKLDLIRNVEIKYYRLTRWLEKGNNKEKVMRDVMRYLEAGVLVPNFGKKFDLEDFRAAICESERQARGGKVLLVS</sequence>
<dbReference type="GO" id="GO:0016651">
    <property type="term" value="F:oxidoreductase activity, acting on NAD(P)H"/>
    <property type="evidence" value="ECO:0000318"/>
    <property type="project" value="GO_Central"/>
</dbReference>
<dbReference type="OrthoDB" id="1909874at2759"/>
<dbReference type="Pfam" id="PF08240">
    <property type="entry name" value="ADH_N"/>
    <property type="match status" value="1"/>
</dbReference>
<organism evidence="4">
    <name type="scientific">Physcomitrium patens</name>
    <name type="common">Spreading-leaved earth moss</name>
    <name type="synonym">Physcomitrella patens</name>
    <dbReference type="NCBI Taxonomy" id="3218"/>
    <lineage>
        <taxon>Eukaryota</taxon>
        <taxon>Viridiplantae</taxon>
        <taxon>Streptophyta</taxon>
        <taxon>Embryophyta</taxon>
        <taxon>Bryophyta</taxon>
        <taxon>Bryophytina</taxon>
        <taxon>Bryopsida</taxon>
        <taxon>Funariidae</taxon>
        <taxon>Funariales</taxon>
        <taxon>Funariaceae</taxon>
        <taxon>Physcomitrium</taxon>
    </lineage>
</organism>
<dbReference type="PANTHER" id="PTHR48106">
    <property type="entry name" value="QUINONE OXIDOREDUCTASE PIG3-RELATED"/>
    <property type="match status" value="1"/>
</dbReference>
<gene>
    <name evidence="5" type="primary">LOC112282403</name>
    <name evidence="4" type="ORF">PHYPA_008063</name>
</gene>
<dbReference type="InterPro" id="IPR020843">
    <property type="entry name" value="ER"/>
</dbReference>
<keyword evidence="6" id="KW-1185">Reference proteome</keyword>
<name>A0A2K1KKT5_PHYPA</name>
<evidence type="ECO:0000256" key="1">
    <source>
        <dbReference type="ARBA" id="ARBA00022857"/>
    </source>
</evidence>
<dbReference type="GO" id="GO:0070402">
    <property type="term" value="F:NADPH binding"/>
    <property type="evidence" value="ECO:0000318"/>
    <property type="project" value="GO_Central"/>
</dbReference>
<dbReference type="RefSeq" id="XP_024375713.1">
    <property type="nucleotide sequence ID" value="XM_024519945.2"/>
</dbReference>
<dbReference type="OMA" id="TNHEYGT"/>
<dbReference type="Gramene" id="Pp3c5_23300V3.1">
    <property type="protein sequence ID" value="Pp3c5_23300V3.1"/>
    <property type="gene ID" value="Pp3c5_23300"/>
</dbReference>
<evidence type="ECO:0000259" key="3">
    <source>
        <dbReference type="SMART" id="SM00829"/>
    </source>
</evidence>
<dbReference type="Gene3D" id="3.40.50.720">
    <property type="entry name" value="NAD(P)-binding Rossmann-like Domain"/>
    <property type="match status" value="1"/>
</dbReference>
<dbReference type="STRING" id="3218.A0A2K1KKT5"/>
<proteinExistence type="predicted"/>
<dbReference type="PaxDb" id="3218-PP1S23_130V6.1"/>
<evidence type="ECO:0000313" key="6">
    <source>
        <dbReference type="Proteomes" id="UP000006727"/>
    </source>
</evidence>
<dbReference type="Pfam" id="PF00107">
    <property type="entry name" value="ADH_zinc_N"/>
    <property type="match status" value="1"/>
</dbReference>
<dbReference type="CDD" id="cd05282">
    <property type="entry name" value="ETR_like"/>
    <property type="match status" value="1"/>
</dbReference>
<dbReference type="SMART" id="SM00829">
    <property type="entry name" value="PKS_ER"/>
    <property type="match status" value="1"/>
</dbReference>
<accession>A0A2K1KKT5</accession>
<dbReference type="PANTHER" id="PTHR48106:SF2">
    <property type="entry name" value="ZN2+-BINDING DEHYDROGENASE"/>
    <property type="match status" value="1"/>
</dbReference>
<protein>
    <recommendedName>
        <fullName evidence="3">Enoyl reductase (ER) domain-containing protein</fullName>
    </recommendedName>
</protein>
<reference evidence="4 6" key="1">
    <citation type="journal article" date="2008" name="Science">
        <title>The Physcomitrella genome reveals evolutionary insights into the conquest of land by plants.</title>
        <authorList>
            <person name="Rensing S."/>
            <person name="Lang D."/>
            <person name="Zimmer A."/>
            <person name="Terry A."/>
            <person name="Salamov A."/>
            <person name="Shapiro H."/>
            <person name="Nishiyama T."/>
            <person name="Perroud P.-F."/>
            <person name="Lindquist E."/>
            <person name="Kamisugi Y."/>
            <person name="Tanahashi T."/>
            <person name="Sakakibara K."/>
            <person name="Fujita T."/>
            <person name="Oishi K."/>
            <person name="Shin-I T."/>
            <person name="Kuroki Y."/>
            <person name="Toyoda A."/>
            <person name="Suzuki Y."/>
            <person name="Hashimoto A."/>
            <person name="Yamaguchi K."/>
            <person name="Sugano A."/>
            <person name="Kohara Y."/>
            <person name="Fujiyama A."/>
            <person name="Anterola A."/>
            <person name="Aoki S."/>
            <person name="Ashton N."/>
            <person name="Barbazuk W.B."/>
            <person name="Barker E."/>
            <person name="Bennetzen J."/>
            <person name="Bezanilla M."/>
            <person name="Blankenship R."/>
            <person name="Cho S.H."/>
            <person name="Dutcher S."/>
            <person name="Estelle M."/>
            <person name="Fawcett J.A."/>
            <person name="Gundlach H."/>
            <person name="Hanada K."/>
            <person name="Heyl A."/>
            <person name="Hicks K.A."/>
            <person name="Hugh J."/>
            <person name="Lohr M."/>
            <person name="Mayer K."/>
            <person name="Melkozernov A."/>
            <person name="Murata T."/>
            <person name="Nelson D."/>
            <person name="Pils B."/>
            <person name="Prigge M."/>
            <person name="Reiss B."/>
            <person name="Renner T."/>
            <person name="Rombauts S."/>
            <person name="Rushton P."/>
            <person name="Sanderfoot A."/>
            <person name="Schween G."/>
            <person name="Shiu S.-H."/>
            <person name="Stueber K."/>
            <person name="Theodoulou F.L."/>
            <person name="Tu H."/>
            <person name="Van de Peer Y."/>
            <person name="Verrier P.J."/>
            <person name="Waters E."/>
            <person name="Wood A."/>
            <person name="Yang L."/>
            <person name="Cove D."/>
            <person name="Cuming A."/>
            <person name="Hasebe M."/>
            <person name="Lucas S."/>
            <person name="Mishler D.B."/>
            <person name="Reski R."/>
            <person name="Grigoriev I."/>
            <person name="Quatrano R.S."/>
            <person name="Boore J.L."/>
        </authorList>
    </citation>
    <scope>NUCLEOTIDE SEQUENCE [LARGE SCALE GENOMIC DNA]</scope>
    <source>
        <strain evidence="5 6">cv. Gransden 2004</strain>
    </source>
</reference>
<dbReference type="InterPro" id="IPR011032">
    <property type="entry name" value="GroES-like_sf"/>
</dbReference>
<reference evidence="5" key="3">
    <citation type="submission" date="2020-12" db="UniProtKB">
        <authorList>
            <consortium name="EnsemblPlants"/>
        </authorList>
    </citation>
    <scope>IDENTIFICATION</scope>
</reference>
<dbReference type="EMBL" id="ABEU02000005">
    <property type="protein sequence ID" value="PNR54386.1"/>
    <property type="molecule type" value="Genomic_DNA"/>
</dbReference>
<dbReference type="Gene3D" id="3.90.180.10">
    <property type="entry name" value="Medium-chain alcohol dehydrogenases, catalytic domain"/>
    <property type="match status" value="1"/>
</dbReference>
<dbReference type="InterPro" id="IPR036291">
    <property type="entry name" value="NAD(P)-bd_dom_sf"/>
</dbReference>
<dbReference type="EnsemblPlants" id="Pp3c5_23300V3.1">
    <property type="protein sequence ID" value="Pp3c5_23300V3.1"/>
    <property type="gene ID" value="Pp3c5_23300"/>
</dbReference>
<keyword evidence="1" id="KW-0521">NADP</keyword>